<dbReference type="Pfam" id="PF00005">
    <property type="entry name" value="ABC_tran"/>
    <property type="match status" value="2"/>
</dbReference>
<dbReference type="Gene3D" id="3.40.50.300">
    <property type="entry name" value="P-loop containing nucleotide triphosphate hydrolases"/>
    <property type="match status" value="2"/>
</dbReference>
<dbReference type="PANTHER" id="PTHR24223">
    <property type="entry name" value="ATP-BINDING CASSETTE SUB-FAMILY C"/>
    <property type="match status" value="1"/>
</dbReference>
<keyword evidence="8 9" id="KW-0472">Membrane</keyword>
<keyword evidence="6" id="KW-0067">ATP-binding</keyword>
<feature type="transmembrane region" description="Helical" evidence="9">
    <location>
        <begin position="998"/>
        <end position="1015"/>
    </location>
</feature>
<keyword evidence="4 9" id="KW-0812">Transmembrane</keyword>
<feature type="domain" description="ABC transporter" evidence="10">
    <location>
        <begin position="602"/>
        <end position="834"/>
    </location>
</feature>
<evidence type="ECO:0000256" key="7">
    <source>
        <dbReference type="ARBA" id="ARBA00022989"/>
    </source>
</evidence>
<evidence type="ECO:0000256" key="6">
    <source>
        <dbReference type="ARBA" id="ARBA00022840"/>
    </source>
</evidence>
<dbReference type="InterPro" id="IPR027417">
    <property type="entry name" value="P-loop_NTPase"/>
</dbReference>
<feature type="transmembrane region" description="Helical" evidence="9">
    <location>
        <begin position="885"/>
        <end position="904"/>
    </location>
</feature>
<comment type="subcellular location">
    <subcellularLocation>
        <location evidence="1">Cell membrane</location>
        <topology evidence="1">Multi-pass membrane protein</topology>
    </subcellularLocation>
</comment>
<evidence type="ECO:0000259" key="11">
    <source>
        <dbReference type="PROSITE" id="PS50929"/>
    </source>
</evidence>
<dbReference type="PROSITE" id="PS50893">
    <property type="entry name" value="ABC_TRANSPORTER_2"/>
    <property type="match status" value="2"/>
</dbReference>
<dbReference type="InterPro" id="IPR003439">
    <property type="entry name" value="ABC_transporter-like_ATP-bd"/>
</dbReference>
<evidence type="ECO:0000256" key="8">
    <source>
        <dbReference type="ARBA" id="ARBA00023136"/>
    </source>
</evidence>
<feature type="transmembrane region" description="Helical" evidence="9">
    <location>
        <begin position="924"/>
        <end position="945"/>
    </location>
</feature>
<keyword evidence="2" id="KW-0813">Transport</keyword>
<keyword evidence="13" id="KW-1185">Reference proteome</keyword>
<dbReference type="SUPFAM" id="SSF52540">
    <property type="entry name" value="P-loop containing nucleoside triphosphate hydrolases"/>
    <property type="match status" value="2"/>
</dbReference>
<proteinExistence type="predicted"/>
<dbReference type="InterPro" id="IPR017871">
    <property type="entry name" value="ABC_transporter-like_CS"/>
</dbReference>
<dbReference type="InterPro" id="IPR044726">
    <property type="entry name" value="ABCC_6TM_D2"/>
</dbReference>
<dbReference type="Proteomes" id="UP001562357">
    <property type="component" value="Unassembled WGS sequence"/>
</dbReference>
<feature type="transmembrane region" description="Helical" evidence="9">
    <location>
        <begin position="145"/>
        <end position="165"/>
    </location>
</feature>
<dbReference type="SUPFAM" id="SSF90123">
    <property type="entry name" value="ABC transporter transmembrane region"/>
    <property type="match status" value="2"/>
</dbReference>
<name>A0ABQ0CIW9_9HYPO</name>
<dbReference type="CDD" id="cd18580">
    <property type="entry name" value="ABC_6TM_ABCC_D2"/>
    <property type="match status" value="1"/>
</dbReference>
<feature type="transmembrane region" description="Helical" evidence="9">
    <location>
        <begin position="476"/>
        <end position="502"/>
    </location>
</feature>
<feature type="domain" description="ABC transporter" evidence="10">
    <location>
        <begin position="1198"/>
        <end position="1428"/>
    </location>
</feature>
<keyword evidence="5" id="KW-0547">Nucleotide-binding</keyword>
<dbReference type="PANTHER" id="PTHR24223:SF399">
    <property type="entry name" value="ABC TRANSPORTER ATNG"/>
    <property type="match status" value="1"/>
</dbReference>
<evidence type="ECO:0000256" key="4">
    <source>
        <dbReference type="ARBA" id="ARBA00022692"/>
    </source>
</evidence>
<keyword evidence="3" id="KW-1003">Cell membrane</keyword>
<feature type="domain" description="ABC transmembrane type-1" evidence="11">
    <location>
        <begin position="267"/>
        <end position="540"/>
    </location>
</feature>
<accession>A0ABQ0CIW9</accession>
<dbReference type="InterPro" id="IPR036640">
    <property type="entry name" value="ABC1_TM_sf"/>
</dbReference>
<feature type="transmembrane region" description="Helical" evidence="9">
    <location>
        <begin position="1105"/>
        <end position="1126"/>
    </location>
</feature>
<dbReference type="Pfam" id="PF00664">
    <property type="entry name" value="ABC_membrane"/>
    <property type="match status" value="2"/>
</dbReference>
<gene>
    <name evidence="12" type="primary">g1787</name>
    <name evidence="12" type="ORF">EsDP_00001787</name>
</gene>
<dbReference type="InterPro" id="IPR003593">
    <property type="entry name" value="AAA+_ATPase"/>
</dbReference>
<reference evidence="13" key="1">
    <citation type="submission" date="2024-06" db="EMBL/GenBank/DDBJ databases">
        <title>Draft Genome Sequences of Epichloe bromicola Strains Isolated from Elymus ciliaris.</title>
        <authorList>
            <consortium name="Epichloe bromicola genome sequencing consortium"/>
            <person name="Miura A."/>
            <person name="Imano S."/>
            <person name="Ashida A."/>
            <person name="Sato I."/>
            <person name="Chiba S."/>
            <person name="Tanaka A."/>
            <person name="Camagna M."/>
            <person name="Takemoto D."/>
        </authorList>
    </citation>
    <scope>NUCLEOTIDE SEQUENCE [LARGE SCALE GENOMIC DNA]</scope>
    <source>
        <strain evidence="13">DP</strain>
    </source>
</reference>
<dbReference type="Pfam" id="PF24357">
    <property type="entry name" value="TMD0_ABC"/>
    <property type="match status" value="1"/>
</dbReference>
<feature type="transmembrane region" description="Helical" evidence="9">
    <location>
        <begin position="57"/>
        <end position="81"/>
    </location>
</feature>
<protein>
    <submittedName>
        <fullName evidence="12">Uncharacterized protein</fullName>
    </submittedName>
</protein>
<dbReference type="PROSITE" id="PS00211">
    <property type="entry name" value="ABC_TRANSPORTER_1"/>
    <property type="match status" value="2"/>
</dbReference>
<evidence type="ECO:0000256" key="9">
    <source>
        <dbReference type="SAM" id="Phobius"/>
    </source>
</evidence>
<feature type="transmembrane region" description="Helical" evidence="9">
    <location>
        <begin position="1021"/>
        <end position="1041"/>
    </location>
</feature>
<evidence type="ECO:0000256" key="3">
    <source>
        <dbReference type="ARBA" id="ARBA00022475"/>
    </source>
</evidence>
<dbReference type="Gene3D" id="1.20.1560.10">
    <property type="entry name" value="ABC transporter type 1, transmembrane domain"/>
    <property type="match status" value="2"/>
</dbReference>
<feature type="transmembrane region" description="Helical" evidence="9">
    <location>
        <begin position="386"/>
        <end position="414"/>
    </location>
</feature>
<feature type="transmembrane region" description="Helical" evidence="9">
    <location>
        <begin position="246"/>
        <end position="269"/>
    </location>
</feature>
<evidence type="ECO:0000259" key="10">
    <source>
        <dbReference type="PROSITE" id="PS50893"/>
    </source>
</evidence>
<feature type="transmembrane region" description="Helical" evidence="9">
    <location>
        <begin position="514"/>
        <end position="533"/>
    </location>
</feature>
<evidence type="ECO:0000313" key="13">
    <source>
        <dbReference type="Proteomes" id="UP001562357"/>
    </source>
</evidence>
<dbReference type="InterPro" id="IPR011527">
    <property type="entry name" value="ABC1_TM_dom"/>
</dbReference>
<comment type="caution">
    <text evidence="12">The sequence shown here is derived from an EMBL/GenBank/DDBJ whole genome shotgun (WGS) entry which is preliminary data.</text>
</comment>
<dbReference type="InterPro" id="IPR050173">
    <property type="entry name" value="ABC_transporter_C-like"/>
</dbReference>
<keyword evidence="7 9" id="KW-1133">Transmembrane helix</keyword>
<feature type="transmembrane region" description="Helical" evidence="9">
    <location>
        <begin position="114"/>
        <end position="133"/>
    </location>
</feature>
<sequence>MSDDSFGPQLWPQFDFTLLFENTILTILPTSLLIVASILYLFHYFKSPVYISGSILLWTKLTVSGVLLGIQSASLVLWAVLPALRTDASLAAASLACVGSILLAIVINLEHRHSLQSSAFVSLFLGLTLLLDIAKARSELSRPDIVNIGALSAATAAVKLILLLLEEMSKRRYIMDPVLRSSASRENTSGFWNRSLFIWLNSTLLFGFRNILTVENLHNLGDEFSAETLTAKFEPIWSEYKNSSHALIKACFITLTGPFFSVVMPRLVFTGFTFSQPFLLKSIISFTGEDNPSQSFRNSLIGATVIIYIGQAISRASYSHFNYRLTTRLRGVLISEIFKKTLAIEHVNAKEFAAATLMSTDIDGISEGIPRFHELWASILELGLGLYFLSTTVGAAAFLVIFPAILSTVAGLLLGNRMGPARAAWNKEIQNRVSTTAGVLCQLKSIKMVGLHSTVADLVQRLRESEMRLSLRFRSLYVVLRATVMLCYQITPTVVITAALFWTRLSGGLRSVQTFTTLAFLVLTALPLVKIMLSYTTITTTLACFQRIQSYLLLPELEDRRETISDLVLRARGDKEGGTLEKRAVVPANKPCIEFKLPQPPVVFLDASIAPASGKEPILKQVNFSITRSELAVVLGHTGSGKSTLLRAILGEATVTSGLVYAEQRHIAYCDQSPWLRDVSIRENILGESNAMENEYDREWYEVVLEACLLTEDIRQLPHGDQTKAGTEGANLSGGQRQRVALARAVYSQASIFVLDNVFSALDKTTSDAIFHRLLGSEGLLKRTTKTVVMTTNRVEYISAADRLLIIDDFASVKSIPNSRHIDFHDLVSKQPNETTNGACGDEGLAEDVKNCSKISGTGFSNDALVRQQGDMGLYLFYLKSVSKWLWLLFMVAVMLVTVCQRLPEIFIRIWLDVAPDNRLYVIGYILLSTSCFVFTLLTLGMFYLKMVPESSENLHRKLLDNVMGSTMSFLSSRSTGSLLNLFSQDMSLLSQELPMQFFLFLWAVILLLTDMGIVASGATYVATTIPFLIIALYVIQHFYLRTSRQMRHLDLEAKSPLYTQFTEISSGLPHIRCFGWRAKYQSQSLGLLDYSQKPFYYMFCIQRWLGLVTDLCVLGMATILVSIALCVRGTTSQNAIGLALLNVMQFGDSTRNVIDYWVSLETSLGAIARLRAFIQETPTERDSSTGLPPGCLTRGAIELIGVTSTYNSSSTVPKAALENVSLDIKPGQKVAITGRTGSGKSSLILTLLNFLDYTGAIKFDGVDLSRIPRQDLRSFITTISQDVVELPGTVFDNLLPGTTRKKADDDSCHMGMLVEVLGRVGLLEYIDSHGGLDTPLAEIGFSHGQKQLLAIARAMMHRLVYNSRILLVDEATSNMDGRTADVMHRALKDTFSDCTVVSISHRPENVEDMDLVVTIDDGRIVSVAQKR</sequence>
<evidence type="ECO:0000256" key="2">
    <source>
        <dbReference type="ARBA" id="ARBA00022448"/>
    </source>
</evidence>
<dbReference type="InterPro" id="IPR056227">
    <property type="entry name" value="TMD0_ABC"/>
</dbReference>
<feature type="transmembrane region" description="Helical" evidence="9">
    <location>
        <begin position="24"/>
        <end position="45"/>
    </location>
</feature>
<evidence type="ECO:0000256" key="5">
    <source>
        <dbReference type="ARBA" id="ARBA00022741"/>
    </source>
</evidence>
<feature type="domain" description="ABC transmembrane type-1" evidence="11">
    <location>
        <begin position="921"/>
        <end position="1163"/>
    </location>
</feature>
<evidence type="ECO:0000256" key="1">
    <source>
        <dbReference type="ARBA" id="ARBA00004651"/>
    </source>
</evidence>
<organism evidence="12 13">
    <name type="scientific">Epichloe bromicola</name>
    <dbReference type="NCBI Taxonomy" id="79588"/>
    <lineage>
        <taxon>Eukaryota</taxon>
        <taxon>Fungi</taxon>
        <taxon>Dikarya</taxon>
        <taxon>Ascomycota</taxon>
        <taxon>Pezizomycotina</taxon>
        <taxon>Sordariomycetes</taxon>
        <taxon>Hypocreomycetidae</taxon>
        <taxon>Hypocreales</taxon>
        <taxon>Clavicipitaceae</taxon>
        <taxon>Epichloe</taxon>
    </lineage>
</organism>
<dbReference type="PROSITE" id="PS50929">
    <property type="entry name" value="ABC_TM1F"/>
    <property type="match status" value="2"/>
</dbReference>
<dbReference type="EMBL" id="BAAFGZ010000042">
    <property type="protein sequence ID" value="GAB0133376.1"/>
    <property type="molecule type" value="Genomic_DNA"/>
</dbReference>
<evidence type="ECO:0000313" key="12">
    <source>
        <dbReference type="EMBL" id="GAB0133376.1"/>
    </source>
</evidence>
<dbReference type="SMART" id="SM00382">
    <property type="entry name" value="AAA"/>
    <property type="match status" value="2"/>
</dbReference>
<feature type="transmembrane region" description="Helical" evidence="9">
    <location>
        <begin position="87"/>
        <end position="107"/>
    </location>
</feature>